<accession>A0ABP8L629</accession>
<evidence type="ECO:0000313" key="8">
    <source>
        <dbReference type="Proteomes" id="UP001500552"/>
    </source>
</evidence>
<dbReference type="Proteomes" id="UP001500552">
    <property type="component" value="Unassembled WGS sequence"/>
</dbReference>
<evidence type="ECO:0000313" key="7">
    <source>
        <dbReference type="EMBL" id="GAA4423527.1"/>
    </source>
</evidence>
<sequence length="338" mass="36919">MMDFFNDYRKLYLTALGLFVFLTILVAIMPAISNQNNNAPLPTEEPMSEAALAGKAIYVGNGCVACHTQQVRNLEMDAVWGDRPSIAADYADEHRTDFWRNTATLMGTERTGPDLANVGNRQPSAEWNLLHLYQPRAVVEQSIMPAYPWLFEVKAELGEGDVEVPVPDAFRRGVKGKIVATEDALNLVAYLQSLKQAELPGAMAAPEFLYKREALPDEVTGDGQDLGLDGAALYSANCQSCHQANGEGLKGAFPPLKGSPIVLDDNPEVLIDVVMNGYDARPDYAVMPAVGDNVNLSAAEVAAIINHERTSWGNNARKVPVEEVQKIMDMLELEAKTQ</sequence>
<dbReference type="Pfam" id="PF02433">
    <property type="entry name" value="FixO"/>
    <property type="match status" value="1"/>
</dbReference>
<keyword evidence="2 4" id="KW-0479">Metal-binding</keyword>
<dbReference type="InterPro" id="IPR003468">
    <property type="entry name" value="Cyt_c_oxidase_monohaem-su/FixO"/>
</dbReference>
<evidence type="ECO:0000256" key="2">
    <source>
        <dbReference type="ARBA" id="ARBA00022723"/>
    </source>
</evidence>
<organism evidence="7 8">
    <name type="scientific">Pontibacter saemangeumensis</name>
    <dbReference type="NCBI Taxonomy" id="1084525"/>
    <lineage>
        <taxon>Bacteria</taxon>
        <taxon>Pseudomonadati</taxon>
        <taxon>Bacteroidota</taxon>
        <taxon>Cytophagia</taxon>
        <taxon>Cytophagales</taxon>
        <taxon>Hymenobacteraceae</taxon>
        <taxon>Pontibacter</taxon>
    </lineage>
</organism>
<dbReference type="InterPro" id="IPR009056">
    <property type="entry name" value="Cyt_c-like_dom"/>
</dbReference>
<reference evidence="8" key="1">
    <citation type="journal article" date="2019" name="Int. J. Syst. Evol. Microbiol.">
        <title>The Global Catalogue of Microorganisms (GCM) 10K type strain sequencing project: providing services to taxonomists for standard genome sequencing and annotation.</title>
        <authorList>
            <consortium name="The Broad Institute Genomics Platform"/>
            <consortium name="The Broad Institute Genome Sequencing Center for Infectious Disease"/>
            <person name="Wu L."/>
            <person name="Ma J."/>
        </authorList>
    </citation>
    <scope>NUCLEOTIDE SEQUENCE [LARGE SCALE GENOMIC DNA]</scope>
    <source>
        <strain evidence="8">JCM 17926</strain>
    </source>
</reference>
<keyword evidence="5" id="KW-1133">Transmembrane helix</keyword>
<protein>
    <submittedName>
        <fullName evidence="7">Cbb3-type cytochrome c oxidase subunit II</fullName>
    </submittedName>
</protein>
<name>A0ABP8L629_9BACT</name>
<dbReference type="PANTHER" id="PTHR35008:SF8">
    <property type="entry name" value="ALCOHOL DEHYDROGENASE CYTOCHROME C SUBUNIT"/>
    <property type="match status" value="1"/>
</dbReference>
<dbReference type="SUPFAM" id="SSF46626">
    <property type="entry name" value="Cytochrome c"/>
    <property type="match status" value="2"/>
</dbReference>
<feature type="transmembrane region" description="Helical" evidence="5">
    <location>
        <begin position="12"/>
        <end position="32"/>
    </location>
</feature>
<dbReference type="Gene3D" id="1.10.760.10">
    <property type="entry name" value="Cytochrome c-like domain"/>
    <property type="match status" value="2"/>
</dbReference>
<dbReference type="RefSeq" id="WP_345156313.1">
    <property type="nucleotide sequence ID" value="NZ_BAABHC010000001.1"/>
</dbReference>
<dbReference type="PANTHER" id="PTHR35008">
    <property type="entry name" value="BLL4482 PROTEIN-RELATED"/>
    <property type="match status" value="1"/>
</dbReference>
<feature type="domain" description="Cytochrome c" evidence="6">
    <location>
        <begin position="49"/>
        <end position="195"/>
    </location>
</feature>
<feature type="domain" description="Cytochrome c" evidence="6">
    <location>
        <begin position="225"/>
        <end position="312"/>
    </location>
</feature>
<dbReference type="EMBL" id="BAABHC010000001">
    <property type="protein sequence ID" value="GAA4423527.1"/>
    <property type="molecule type" value="Genomic_DNA"/>
</dbReference>
<keyword evidence="5" id="KW-0472">Membrane</keyword>
<evidence type="ECO:0000259" key="6">
    <source>
        <dbReference type="PROSITE" id="PS51007"/>
    </source>
</evidence>
<dbReference type="InterPro" id="IPR051459">
    <property type="entry name" value="Cytochrome_c-type_DH"/>
</dbReference>
<proteinExistence type="predicted"/>
<gene>
    <name evidence="7" type="ORF">GCM10023188_02450</name>
</gene>
<dbReference type="InterPro" id="IPR036909">
    <property type="entry name" value="Cyt_c-like_dom_sf"/>
</dbReference>
<evidence type="ECO:0000256" key="3">
    <source>
        <dbReference type="ARBA" id="ARBA00023004"/>
    </source>
</evidence>
<keyword evidence="3 4" id="KW-0408">Iron</keyword>
<keyword evidence="5" id="KW-0812">Transmembrane</keyword>
<dbReference type="PROSITE" id="PS51007">
    <property type="entry name" value="CYTC"/>
    <property type="match status" value="2"/>
</dbReference>
<dbReference type="Pfam" id="PF13442">
    <property type="entry name" value="Cytochrome_CBB3"/>
    <property type="match status" value="1"/>
</dbReference>
<keyword evidence="8" id="KW-1185">Reference proteome</keyword>
<evidence type="ECO:0000256" key="5">
    <source>
        <dbReference type="SAM" id="Phobius"/>
    </source>
</evidence>
<keyword evidence="1 4" id="KW-0349">Heme</keyword>
<comment type="caution">
    <text evidence="7">The sequence shown here is derived from an EMBL/GenBank/DDBJ whole genome shotgun (WGS) entry which is preliminary data.</text>
</comment>
<evidence type="ECO:0000256" key="1">
    <source>
        <dbReference type="ARBA" id="ARBA00022617"/>
    </source>
</evidence>
<evidence type="ECO:0000256" key="4">
    <source>
        <dbReference type="PROSITE-ProRule" id="PRU00433"/>
    </source>
</evidence>